<feature type="region of interest" description="Disordered" evidence="1">
    <location>
        <begin position="70"/>
        <end position="112"/>
    </location>
</feature>
<proteinExistence type="predicted"/>
<dbReference type="Proteomes" id="UP000818624">
    <property type="component" value="Chromosome 2"/>
</dbReference>
<dbReference type="EMBL" id="CP046235">
    <property type="protein sequence ID" value="WFD47721.1"/>
    <property type="molecule type" value="Genomic_DNA"/>
</dbReference>
<accession>A0ABY8EQD4</accession>
<evidence type="ECO:0000256" key="1">
    <source>
        <dbReference type="SAM" id="MobiDB-lite"/>
    </source>
</evidence>
<evidence type="ECO:0000313" key="3">
    <source>
        <dbReference type="Proteomes" id="UP000818624"/>
    </source>
</evidence>
<gene>
    <name evidence="2" type="primary">PET8_1</name>
    <name evidence="2" type="ORF">GLX27_002381</name>
</gene>
<evidence type="ECO:0000313" key="2">
    <source>
        <dbReference type="EMBL" id="WFD47721.1"/>
    </source>
</evidence>
<feature type="region of interest" description="Disordered" evidence="1">
    <location>
        <begin position="431"/>
        <end position="528"/>
    </location>
</feature>
<sequence length="613" mass="66470">MDIWRSPGLGHRSVPSLWGTSQRSGRAEYALGDVRQVPKSVQVFNACLFDKIREKSKDCGLGLVAPPEMGPGASADAQVAPEQAGEQGGKASHAKPSLRSHAASRLERQKRTHDVIESTTDVKRLLWEAQAAFSAHQYTLAAVLYRRAAELGSDYACAFLAKLFGFGVVRANQSLFLFERDSLRGIAWGILAFERITQQMQKLSSHTADYAAQLSLLNQTLTLLCTLLCSPEACQALATDESQADISFSLLLLFPRSCEVYTARPSHDLQHAEDARRSIWTALQDALHNAQPLFIMPSDADEPTDSVQLESAKALARTHAAFLEAFLAMRAAFMDKSTASVDAVYQAWLTYLETASACPDSASLMRYRRVAAEGQQWSAPTSERNINAVVSAAEHSALSKRISSIFPFASASKDQHRGSSSALQDVNNLLRQPAPPGFSRTGSSMGRTSARGPSGPALLKRPSIAPVVSTASSESITAQSPGRYMGASSTLRSMSERQVSREASQASVGARPWSRRPSVSSVASTTDTPSYLDRMRDEVPTFSRRRTSSIVSVSPSLMFPVKSNELPEAVLYDEPATTAATQAPPMERSNTMQDLRARLRRQASTASLHTLGG</sequence>
<feature type="compositionally biased region" description="Low complexity" evidence="1">
    <location>
        <begin position="510"/>
        <end position="524"/>
    </location>
</feature>
<feature type="compositionally biased region" description="Polar residues" evidence="1">
    <location>
        <begin position="469"/>
        <end position="480"/>
    </location>
</feature>
<keyword evidence="3" id="KW-1185">Reference proteome</keyword>
<reference evidence="2 3" key="1">
    <citation type="journal article" date="2020" name="Elife">
        <title>Loss of centromere function drives karyotype evolution in closely related Malassezia species.</title>
        <authorList>
            <person name="Sankaranarayanan S.R."/>
            <person name="Ianiri G."/>
            <person name="Coelho M.A."/>
            <person name="Reza M.H."/>
            <person name="Thimmappa B.C."/>
            <person name="Ganguly P."/>
            <person name="Vadnala R.N."/>
            <person name="Sun S."/>
            <person name="Siddharthan R."/>
            <person name="Tellgren-Roth C."/>
            <person name="Dawson T.L."/>
            <person name="Heitman J."/>
            <person name="Sanyal K."/>
        </authorList>
    </citation>
    <scope>NUCLEOTIDE SEQUENCE [LARGE SCALE GENOMIC DNA]</scope>
    <source>
        <strain evidence="2">CBS14141</strain>
    </source>
</reference>
<protein>
    <submittedName>
        <fullName evidence="2">S-adenosylmethionine transporter</fullName>
    </submittedName>
</protein>
<name>A0ABY8EQD4_MALFU</name>
<organism evidence="2 3">
    <name type="scientific">Malassezia furfur</name>
    <name type="common">Pityriasis versicolor infection agent</name>
    <name type="synonym">Pityrosporum furfur</name>
    <dbReference type="NCBI Taxonomy" id="55194"/>
    <lineage>
        <taxon>Eukaryota</taxon>
        <taxon>Fungi</taxon>
        <taxon>Dikarya</taxon>
        <taxon>Basidiomycota</taxon>
        <taxon>Ustilaginomycotina</taxon>
        <taxon>Malasseziomycetes</taxon>
        <taxon>Malasseziales</taxon>
        <taxon>Malasseziaceae</taxon>
        <taxon>Malassezia</taxon>
    </lineage>
</organism>